<protein>
    <submittedName>
        <fullName evidence="3">Uncharacterized protein</fullName>
    </submittedName>
</protein>
<dbReference type="Proteomes" id="UP001140172">
    <property type="component" value="Unassembled WGS sequence"/>
</dbReference>
<dbReference type="AlphaFoldDB" id="A0A9W8LLQ3"/>
<evidence type="ECO:0000256" key="2">
    <source>
        <dbReference type="SAM" id="Phobius"/>
    </source>
</evidence>
<keyword evidence="2" id="KW-0472">Membrane</keyword>
<comment type="caution">
    <text evidence="3">The sequence shown here is derived from an EMBL/GenBank/DDBJ whole genome shotgun (WGS) entry which is preliminary data.</text>
</comment>
<keyword evidence="2" id="KW-0812">Transmembrane</keyword>
<accession>A0A9W8LLQ3</accession>
<proteinExistence type="predicted"/>
<keyword evidence="4" id="KW-1185">Reference proteome</keyword>
<organism evidence="3 4">
    <name type="scientific">Coemansia interrupta</name>
    <dbReference type="NCBI Taxonomy" id="1126814"/>
    <lineage>
        <taxon>Eukaryota</taxon>
        <taxon>Fungi</taxon>
        <taxon>Fungi incertae sedis</taxon>
        <taxon>Zoopagomycota</taxon>
        <taxon>Kickxellomycotina</taxon>
        <taxon>Kickxellomycetes</taxon>
        <taxon>Kickxellales</taxon>
        <taxon>Kickxellaceae</taxon>
        <taxon>Coemansia</taxon>
    </lineage>
</organism>
<evidence type="ECO:0000313" key="3">
    <source>
        <dbReference type="EMBL" id="KAJ2785098.1"/>
    </source>
</evidence>
<feature type="region of interest" description="Disordered" evidence="1">
    <location>
        <begin position="1"/>
        <end position="46"/>
    </location>
</feature>
<feature type="transmembrane region" description="Helical" evidence="2">
    <location>
        <begin position="103"/>
        <end position="121"/>
    </location>
</feature>
<gene>
    <name evidence="3" type="ORF">GGI15_002038</name>
</gene>
<sequence>MDRTTESSRSQRKSKIAASSTTFDDGATDITAANTSGNGGDVDNELDLEDEEGAFDDTKTVVETQLVLLAPDIPNRNVIISAPMSFEALMSSTGSVSTGNCRWGMIGILINFAAAAVSIIYDISDFME</sequence>
<dbReference type="EMBL" id="JANBUM010000096">
    <property type="protein sequence ID" value="KAJ2785098.1"/>
    <property type="molecule type" value="Genomic_DNA"/>
</dbReference>
<name>A0A9W8LLQ3_9FUNG</name>
<keyword evidence="2" id="KW-1133">Transmembrane helix</keyword>
<dbReference type="OrthoDB" id="10504969at2759"/>
<evidence type="ECO:0000313" key="4">
    <source>
        <dbReference type="Proteomes" id="UP001140172"/>
    </source>
</evidence>
<evidence type="ECO:0000256" key="1">
    <source>
        <dbReference type="SAM" id="MobiDB-lite"/>
    </source>
</evidence>
<reference evidence="3" key="1">
    <citation type="submission" date="2022-07" db="EMBL/GenBank/DDBJ databases">
        <title>Phylogenomic reconstructions and comparative analyses of Kickxellomycotina fungi.</title>
        <authorList>
            <person name="Reynolds N.K."/>
            <person name="Stajich J.E."/>
            <person name="Barry K."/>
            <person name="Grigoriev I.V."/>
            <person name="Crous P."/>
            <person name="Smith M.E."/>
        </authorList>
    </citation>
    <scope>NUCLEOTIDE SEQUENCE</scope>
    <source>
        <strain evidence="3">BCRC 34489</strain>
    </source>
</reference>